<keyword evidence="5 9" id="KW-0028">Amino-acid biosynthesis</keyword>
<dbReference type="UniPathway" id="UPA00034">
    <property type="reaction ID" value="UER00025"/>
</dbReference>
<comment type="function">
    <text evidence="9">Catalyzes the stereoinversion of LL-2,6-diaminopimelate (L,L-DAP) to meso-diaminopimelate (meso-DAP), a precursor of L-lysine and an essential component of the bacterial peptidoglycan.</text>
</comment>
<dbReference type="InterPro" id="IPR001653">
    <property type="entry name" value="DAP_epimerase_DapF"/>
</dbReference>
<comment type="subcellular location">
    <subcellularLocation>
        <location evidence="9">Cytoplasm</location>
    </subcellularLocation>
</comment>
<dbReference type="Proteomes" id="UP000503088">
    <property type="component" value="Chromosome"/>
</dbReference>
<keyword evidence="7 9" id="KW-0413">Isomerase</keyword>
<dbReference type="PANTHER" id="PTHR31689:SF0">
    <property type="entry name" value="DIAMINOPIMELATE EPIMERASE"/>
    <property type="match status" value="1"/>
</dbReference>
<feature type="active site" description="Proton acceptor" evidence="9">
    <location>
        <position position="220"/>
    </location>
</feature>
<evidence type="ECO:0000256" key="9">
    <source>
        <dbReference type="HAMAP-Rule" id="MF_00197"/>
    </source>
</evidence>
<feature type="binding site" evidence="9">
    <location>
        <begin position="221"/>
        <end position="222"/>
    </location>
    <ligand>
        <name>substrate</name>
    </ligand>
</feature>
<comment type="caution">
    <text evidence="9">Lacks conserved residue(s) required for the propagation of feature annotation.</text>
</comment>
<feature type="site" description="Could be important to modulate the pK values of the two catalytic cysteine residues" evidence="9">
    <location>
        <position position="211"/>
    </location>
</feature>
<dbReference type="GO" id="GO:0005829">
    <property type="term" value="C:cytosol"/>
    <property type="evidence" value="ECO:0007669"/>
    <property type="project" value="TreeGrafter"/>
</dbReference>
<dbReference type="RefSeq" id="WP_173225485.1">
    <property type="nucleotide sequence ID" value="NZ_CP048104.1"/>
</dbReference>
<dbReference type="InterPro" id="IPR018510">
    <property type="entry name" value="DAP_epimerase_AS"/>
</dbReference>
<dbReference type="PANTHER" id="PTHR31689">
    <property type="entry name" value="DIAMINOPIMELATE EPIMERASE, CHLOROPLASTIC"/>
    <property type="match status" value="1"/>
</dbReference>
<evidence type="ECO:0000256" key="1">
    <source>
        <dbReference type="ARBA" id="ARBA00005196"/>
    </source>
</evidence>
<evidence type="ECO:0000256" key="8">
    <source>
        <dbReference type="ARBA" id="ARBA00051712"/>
    </source>
</evidence>
<feature type="binding site" evidence="9">
    <location>
        <begin position="211"/>
        <end position="212"/>
    </location>
    <ligand>
        <name>substrate</name>
    </ligand>
</feature>
<gene>
    <name evidence="9" type="primary">dapF</name>
    <name evidence="11" type="ORF">GXN76_09565</name>
</gene>
<evidence type="ECO:0000313" key="11">
    <source>
        <dbReference type="EMBL" id="QKG85997.1"/>
    </source>
</evidence>
<feature type="active site" evidence="10">
    <location>
        <position position="71"/>
    </location>
</feature>
<evidence type="ECO:0000256" key="3">
    <source>
        <dbReference type="ARBA" id="ARBA00013080"/>
    </source>
</evidence>
<dbReference type="EMBL" id="CP048104">
    <property type="protein sequence ID" value="QKG85997.1"/>
    <property type="molecule type" value="Genomic_DNA"/>
</dbReference>
<evidence type="ECO:0000256" key="5">
    <source>
        <dbReference type="ARBA" id="ARBA00022605"/>
    </source>
</evidence>
<keyword evidence="6 9" id="KW-0457">Lysine biosynthesis</keyword>
<feature type="binding site" evidence="9">
    <location>
        <begin position="72"/>
        <end position="73"/>
    </location>
    <ligand>
        <name>substrate</name>
    </ligand>
</feature>
<dbReference type="KEGG" id="kpul:GXN76_09565"/>
<comment type="subunit">
    <text evidence="9">Homodimer.</text>
</comment>
<dbReference type="AlphaFoldDB" id="A0A7D4CXK3"/>
<dbReference type="EC" id="5.1.1.7" evidence="3 9"/>
<name>A0A7D4CXK3_9BACL</name>
<feature type="binding site" evidence="9">
    <location>
        <position position="160"/>
    </location>
    <ligand>
        <name>substrate</name>
    </ligand>
</feature>
<comment type="catalytic activity">
    <reaction evidence="8 9">
        <text>(2S,6S)-2,6-diaminopimelate = meso-2,6-diaminopimelate</text>
        <dbReference type="Rhea" id="RHEA:15393"/>
        <dbReference type="ChEBI" id="CHEBI:57609"/>
        <dbReference type="ChEBI" id="CHEBI:57791"/>
        <dbReference type="EC" id="5.1.1.7"/>
    </reaction>
</comment>
<dbReference type="HAMAP" id="MF_00197">
    <property type="entry name" value="DAP_epimerase"/>
    <property type="match status" value="1"/>
</dbReference>
<accession>A0A7D4CXK3</accession>
<evidence type="ECO:0000256" key="2">
    <source>
        <dbReference type="ARBA" id="ARBA00010219"/>
    </source>
</evidence>
<feature type="active site" description="Proton donor" evidence="9">
    <location>
        <position position="71"/>
    </location>
</feature>
<feature type="binding site" evidence="9">
    <location>
        <position position="193"/>
    </location>
    <ligand>
        <name>substrate</name>
    </ligand>
</feature>
<feature type="binding site" evidence="9">
    <location>
        <position position="62"/>
    </location>
    <ligand>
        <name>substrate</name>
    </ligand>
</feature>
<dbReference type="NCBIfam" id="TIGR00652">
    <property type="entry name" value="DapF"/>
    <property type="match status" value="1"/>
</dbReference>
<dbReference type="GO" id="GO:0009089">
    <property type="term" value="P:lysine biosynthetic process via diaminopimelate"/>
    <property type="evidence" value="ECO:0007669"/>
    <property type="project" value="UniProtKB-UniRule"/>
</dbReference>
<feature type="site" description="Could be important to modulate the pK values of the two catalytic cysteine residues" evidence="9">
    <location>
        <position position="162"/>
    </location>
</feature>
<evidence type="ECO:0000256" key="10">
    <source>
        <dbReference type="PROSITE-ProRule" id="PRU10125"/>
    </source>
</evidence>
<comment type="similarity">
    <text evidence="2 9">Belongs to the diaminopimelate epimerase family.</text>
</comment>
<evidence type="ECO:0000256" key="7">
    <source>
        <dbReference type="ARBA" id="ARBA00023235"/>
    </source>
</evidence>
<evidence type="ECO:0000256" key="4">
    <source>
        <dbReference type="ARBA" id="ARBA00022490"/>
    </source>
</evidence>
<protein>
    <recommendedName>
        <fullName evidence="3 9">Diaminopimelate epimerase</fullName>
        <shortName evidence="9">DAP epimerase</shortName>
        <ecNumber evidence="3 9">5.1.1.7</ecNumber>
    </recommendedName>
    <alternativeName>
        <fullName evidence="9">PLP-independent amino acid racemase</fullName>
    </alternativeName>
</protein>
<evidence type="ECO:0000256" key="6">
    <source>
        <dbReference type="ARBA" id="ARBA00023154"/>
    </source>
</evidence>
<dbReference type="FunFam" id="3.10.310.10:FF:000004">
    <property type="entry name" value="Diaminopimelate epimerase"/>
    <property type="match status" value="1"/>
</dbReference>
<organism evidence="11 12">
    <name type="scientific">Kroppenstedtia pulmonis</name>
    <dbReference type="NCBI Taxonomy" id="1380685"/>
    <lineage>
        <taxon>Bacteria</taxon>
        <taxon>Bacillati</taxon>
        <taxon>Bacillota</taxon>
        <taxon>Bacilli</taxon>
        <taxon>Bacillales</taxon>
        <taxon>Thermoactinomycetaceae</taxon>
        <taxon>Kroppenstedtia</taxon>
    </lineage>
</organism>
<proteinExistence type="inferred from homology"/>
<sequence>MKFTKMHGLGNDFIVVAGEKQLPENSSEMARRICNRHFGVGGDGLVFILPSEKGDVRMRIINSDGSEAEQCGNAVRCVARYCYERLQFGTGKLAIETQAGLQYVELPGTGMNTDLIRVDMGKPRLAGKEIPTAVKGETVVEHPVKLGEETFFVTGVSMGNPHGVIFVEDADTFPVEVWGPKLEQHSFFPEKANVEFVTVRTPHELDMRVWERGVGRTMACGTGACAALVASVLTGKAERQATVHLQGGDLEIEWSKQNDHVYMTGPAKAVFEGEWLG</sequence>
<dbReference type="GO" id="GO:0008837">
    <property type="term" value="F:diaminopimelate epimerase activity"/>
    <property type="evidence" value="ECO:0007669"/>
    <property type="project" value="UniProtKB-UniRule"/>
</dbReference>
<dbReference type="Pfam" id="PF01678">
    <property type="entry name" value="DAP_epimerase"/>
    <property type="match status" value="2"/>
</dbReference>
<evidence type="ECO:0000313" key="12">
    <source>
        <dbReference type="Proteomes" id="UP000503088"/>
    </source>
</evidence>
<dbReference type="Gene3D" id="3.10.310.10">
    <property type="entry name" value="Diaminopimelate Epimerase, Chain A, domain 1"/>
    <property type="match status" value="2"/>
</dbReference>
<dbReference type="SUPFAM" id="SSF54506">
    <property type="entry name" value="Diaminopimelate epimerase-like"/>
    <property type="match status" value="2"/>
</dbReference>
<dbReference type="PROSITE" id="PS01326">
    <property type="entry name" value="DAP_EPIMERASE"/>
    <property type="match status" value="1"/>
</dbReference>
<keyword evidence="4 9" id="KW-0963">Cytoplasm</keyword>
<reference evidence="11 12" key="1">
    <citation type="submission" date="2020-01" db="EMBL/GenBank/DDBJ databases">
        <authorList>
            <person name="Gulvik C.A."/>
            <person name="Batra D.G."/>
        </authorList>
    </citation>
    <scope>NUCLEOTIDE SEQUENCE [LARGE SCALE GENOMIC DNA]</scope>
    <source>
        <strain evidence="11 12">W9323</strain>
    </source>
</reference>
<feature type="binding site" evidence="9">
    <location>
        <position position="11"/>
    </location>
    <ligand>
        <name>substrate</name>
    </ligand>
</feature>
<comment type="pathway">
    <text evidence="1 9">Amino-acid biosynthesis; L-lysine biosynthesis via DAP pathway; DL-2,6-diaminopimelate from LL-2,6-diaminopimelate: step 1/1.</text>
</comment>
<keyword evidence="12" id="KW-1185">Reference proteome</keyword>